<name>A0A9D1U8S3_9BACT</name>
<dbReference type="Gene3D" id="3.40.50.11220">
    <property type="match status" value="1"/>
</dbReference>
<dbReference type="CDD" id="cd11641">
    <property type="entry name" value="Precorrin-4_C11-MT"/>
    <property type="match status" value="1"/>
</dbReference>
<dbReference type="InterPro" id="IPR003043">
    <property type="entry name" value="Uropor_MeTrfase_CS"/>
</dbReference>
<dbReference type="PANTHER" id="PTHR47036">
    <property type="entry name" value="COBALT-FACTOR III C(17)-METHYLTRANSFERASE-RELATED"/>
    <property type="match status" value="1"/>
</dbReference>
<dbReference type="GO" id="GO:0009236">
    <property type="term" value="P:cobalamin biosynthetic process"/>
    <property type="evidence" value="ECO:0007669"/>
    <property type="project" value="UniProtKB-KW"/>
</dbReference>
<dbReference type="GO" id="GO:0046026">
    <property type="term" value="F:precorrin-4 C11-methyltransferase activity"/>
    <property type="evidence" value="ECO:0007669"/>
    <property type="project" value="UniProtKB-EC"/>
</dbReference>
<evidence type="ECO:0000256" key="4">
    <source>
        <dbReference type="ARBA" id="ARBA00022603"/>
    </source>
</evidence>
<comment type="pathway">
    <text evidence="1">Cofactor biosynthesis; adenosylcobalamin biosynthesis.</text>
</comment>
<reference evidence="10" key="2">
    <citation type="submission" date="2021-04" db="EMBL/GenBank/DDBJ databases">
        <authorList>
            <person name="Gilroy R."/>
        </authorList>
    </citation>
    <scope>NUCLEOTIDE SEQUENCE</scope>
    <source>
        <strain evidence="10">ChiSxjej5B17-1746</strain>
    </source>
</reference>
<feature type="domain" description="Tetrapyrrole methylase" evidence="7">
    <location>
        <begin position="6"/>
        <end position="212"/>
    </location>
</feature>
<evidence type="ECO:0000256" key="3">
    <source>
        <dbReference type="ARBA" id="ARBA00022573"/>
    </source>
</evidence>
<keyword evidence="3" id="KW-0169">Cobalamin biosynthesis</keyword>
<dbReference type="InterPro" id="IPR006363">
    <property type="entry name" value="Cbl_synth_CobJ/CibH_dom"/>
</dbReference>
<evidence type="ECO:0000259" key="9">
    <source>
        <dbReference type="Pfam" id="PF11760"/>
    </source>
</evidence>
<dbReference type="NCBIfam" id="TIGR01465">
    <property type="entry name" value="cobM_cbiF"/>
    <property type="match status" value="1"/>
</dbReference>
<dbReference type="Gene3D" id="3.30.950.10">
    <property type="entry name" value="Methyltransferase, Cobalt-precorrin-4 Transmethylase, Domain 2"/>
    <property type="match status" value="2"/>
</dbReference>
<feature type="domain" description="CobE/GbiG C-terminal" evidence="8">
    <location>
        <begin position="484"/>
        <end position="608"/>
    </location>
</feature>
<accession>A0A9D1U8S3</accession>
<dbReference type="Gene3D" id="3.40.1010.10">
    <property type="entry name" value="Cobalt-precorrin-4 Transmethylase, Domain 1"/>
    <property type="match status" value="2"/>
</dbReference>
<reference evidence="10" key="1">
    <citation type="journal article" date="2021" name="PeerJ">
        <title>Extensive microbial diversity within the chicken gut microbiome revealed by metagenomics and culture.</title>
        <authorList>
            <person name="Gilroy R."/>
            <person name="Ravi A."/>
            <person name="Getino M."/>
            <person name="Pursley I."/>
            <person name="Horton D.L."/>
            <person name="Alikhan N.F."/>
            <person name="Baker D."/>
            <person name="Gharbi K."/>
            <person name="Hall N."/>
            <person name="Watson M."/>
            <person name="Adriaenssens E.M."/>
            <person name="Foster-Nyarko E."/>
            <person name="Jarju S."/>
            <person name="Secka A."/>
            <person name="Antonio M."/>
            <person name="Oren A."/>
            <person name="Chaudhuri R.R."/>
            <person name="La Ragione R."/>
            <person name="Hildebrand F."/>
            <person name="Pallen M.J."/>
        </authorList>
    </citation>
    <scope>NUCLEOTIDE SEQUENCE</scope>
    <source>
        <strain evidence="10">ChiSxjej5B17-1746</strain>
    </source>
</reference>
<dbReference type="Gene3D" id="3.30.420.180">
    <property type="entry name" value="CobE/GbiG C-terminal domain"/>
    <property type="match status" value="1"/>
</dbReference>
<dbReference type="PROSITE" id="PS00839">
    <property type="entry name" value="SUMT_1"/>
    <property type="match status" value="1"/>
</dbReference>
<keyword evidence="6" id="KW-0949">S-adenosyl-L-methionine</keyword>
<dbReference type="Pfam" id="PF11760">
    <property type="entry name" value="CbiG_N"/>
    <property type="match status" value="1"/>
</dbReference>
<dbReference type="PANTHER" id="PTHR47036:SF1">
    <property type="entry name" value="COBALT-FACTOR III C(17)-METHYLTRANSFERASE-RELATED"/>
    <property type="match status" value="1"/>
</dbReference>
<dbReference type="InterPro" id="IPR038029">
    <property type="entry name" value="GbiG_N_sf"/>
</dbReference>
<gene>
    <name evidence="10" type="primary">cobM</name>
    <name evidence="10" type="ORF">H9874_07195</name>
</gene>
<evidence type="ECO:0000256" key="5">
    <source>
        <dbReference type="ARBA" id="ARBA00022679"/>
    </source>
</evidence>
<organism evidence="10 11">
    <name type="scientific">Candidatus Bilophila faecipullorum</name>
    <dbReference type="NCBI Taxonomy" id="2838482"/>
    <lineage>
        <taxon>Bacteria</taxon>
        <taxon>Pseudomonadati</taxon>
        <taxon>Thermodesulfobacteriota</taxon>
        <taxon>Desulfovibrionia</taxon>
        <taxon>Desulfovibrionales</taxon>
        <taxon>Desulfovibrionaceae</taxon>
        <taxon>Bilophila</taxon>
    </lineage>
</organism>
<comment type="similarity">
    <text evidence="2">Belongs to the precorrin methyltransferase family.</text>
</comment>
<dbReference type="Proteomes" id="UP000824264">
    <property type="component" value="Unassembled WGS sequence"/>
</dbReference>
<dbReference type="CDD" id="cd11646">
    <property type="entry name" value="Precorrin_3B_C17_MT"/>
    <property type="match status" value="1"/>
</dbReference>
<evidence type="ECO:0000256" key="2">
    <source>
        <dbReference type="ARBA" id="ARBA00005879"/>
    </source>
</evidence>
<dbReference type="InterPro" id="IPR002750">
    <property type="entry name" value="CobE/GbiG_C"/>
</dbReference>
<sequence length="868" mass="91534">MSIHPVAFVGAGPGAEDLITLRGLHALEEADLVLYAGSLVNPGLLDRCKPGCRRRDSAPMNLEEQVGLMSEAALAGERVVRLHTGDPAMYGAINEQIRGLAEKGVASCVVPGVSSVFAAAAALGCELTAPDVSQSVVLTRTPGRTPMPEGENAAAFARTGALLAFFLSTGKIDVLMQDLMREGGLAPDTPAAVVYRASWPDERILRGTVSDIARKVEEAGFGRQALIFVGRALAAGGGVSRLYGADFSHGYRNRLPTEAFDGRCALYAFTDKGLSRAREIAAGLGLPCTIHSTRPGGDGVEHTPGERLDEALARKWGDFDAHIFIGAAGIAVRKIAPFLRDKTSDPAVLNCSESGAHVISLTSGHLGGANRLARRVARITGGQAVVSTATDVNGLPAFDEVAAQEHARILNAEAIRPLNAALLAGEPITFCGPRAVFERHFGALSQIVHADRPEAVATARAVLWDVEGALPDGVEHLDITSKAYVLGIGCRRGVEPLELRFITEGHLSDLGLRPENIAAVASCDLKADEPAILELVEKWHVPARFYDAATLDAVPVPTPSDKVREKIGTRSVSEAAALLGAGYAPDVTAQPHLYAPKAAFGDVTLALARLPHVKAAPKRGGLVVVGLGSGAPGHLTPETEAALRGCDVVAGYVHYVDFIRHRIHGKAVIENGMRGEVERCRAALEAAAAGKDVCMVCSGDPGILAMAGLLYELRDREEAFSNVPIRVLPGITAANIAAASLGAPLQNGFSLVSLSDLLVPADEVRANLRAVAASALPVALYNPAGRKRRHLLSEALGIFREARGENVPCAYVRDAGRPEESKWMGRLADFPADEVDMSTLVLVGGPRTVLRGGAMYEARGYVEKYLEK</sequence>
<proteinExistence type="inferred from homology"/>
<comment type="caution">
    <text evidence="10">The sequence shown here is derived from an EMBL/GenBank/DDBJ whole genome shotgun (WGS) entry which is preliminary data.</text>
</comment>
<keyword evidence="5 10" id="KW-0808">Transferase</keyword>
<feature type="domain" description="Tetrapyrrole methylase" evidence="7">
    <location>
        <begin position="622"/>
        <end position="829"/>
    </location>
</feature>
<dbReference type="SUPFAM" id="SSF159664">
    <property type="entry name" value="CobE/GbiG C-terminal domain-like"/>
    <property type="match status" value="1"/>
</dbReference>
<feature type="domain" description="Cobalamin synthesis G N-terminal" evidence="9">
    <location>
        <begin position="311"/>
        <end position="391"/>
    </location>
</feature>
<dbReference type="Pfam" id="PF01890">
    <property type="entry name" value="CbiG_C"/>
    <property type="match status" value="1"/>
</dbReference>
<evidence type="ECO:0000259" key="8">
    <source>
        <dbReference type="Pfam" id="PF01890"/>
    </source>
</evidence>
<keyword evidence="4 10" id="KW-0489">Methyltransferase</keyword>
<dbReference type="InterPro" id="IPR035996">
    <property type="entry name" value="4pyrrol_Methylase_sf"/>
</dbReference>
<dbReference type="InterPro" id="IPR014777">
    <property type="entry name" value="4pyrrole_Mease_sub1"/>
</dbReference>
<dbReference type="InterPro" id="IPR014776">
    <property type="entry name" value="4pyrrole_Mease_sub2"/>
</dbReference>
<dbReference type="InterPro" id="IPR000878">
    <property type="entry name" value="4pyrrol_Mease"/>
</dbReference>
<dbReference type="SUPFAM" id="SSF53790">
    <property type="entry name" value="Tetrapyrrole methylase"/>
    <property type="match status" value="2"/>
</dbReference>
<protein>
    <submittedName>
        <fullName evidence="10">Precorrin-4 C(11)-methyltransferase</fullName>
        <ecNumber evidence="10">2.1.1.133</ecNumber>
    </submittedName>
</protein>
<dbReference type="InterPro" id="IPR021744">
    <property type="entry name" value="CbiG_N"/>
</dbReference>
<evidence type="ECO:0000313" key="10">
    <source>
        <dbReference type="EMBL" id="HIW78914.1"/>
    </source>
</evidence>
<dbReference type="Pfam" id="PF00590">
    <property type="entry name" value="TP_methylase"/>
    <property type="match status" value="2"/>
</dbReference>
<dbReference type="AlphaFoldDB" id="A0A9D1U8S3"/>
<evidence type="ECO:0000256" key="6">
    <source>
        <dbReference type="ARBA" id="ARBA00022691"/>
    </source>
</evidence>
<dbReference type="EC" id="2.1.1.133" evidence="10"/>
<dbReference type="EMBL" id="DXGI01000273">
    <property type="protein sequence ID" value="HIW78914.1"/>
    <property type="molecule type" value="Genomic_DNA"/>
</dbReference>
<dbReference type="GO" id="GO:0032259">
    <property type="term" value="P:methylation"/>
    <property type="evidence" value="ECO:0007669"/>
    <property type="project" value="UniProtKB-KW"/>
</dbReference>
<evidence type="ECO:0000259" key="7">
    <source>
        <dbReference type="Pfam" id="PF00590"/>
    </source>
</evidence>
<evidence type="ECO:0000256" key="1">
    <source>
        <dbReference type="ARBA" id="ARBA00004953"/>
    </source>
</evidence>
<dbReference type="InterPro" id="IPR036518">
    <property type="entry name" value="CobE/GbiG_C_sf"/>
</dbReference>
<dbReference type="InterPro" id="IPR051810">
    <property type="entry name" value="Precorrin_MeTrfase"/>
</dbReference>
<dbReference type="SUPFAM" id="SSF159672">
    <property type="entry name" value="CbiG N-terminal domain-like"/>
    <property type="match status" value="1"/>
</dbReference>
<evidence type="ECO:0000313" key="11">
    <source>
        <dbReference type="Proteomes" id="UP000824264"/>
    </source>
</evidence>
<dbReference type="InterPro" id="IPR006362">
    <property type="entry name" value="Cbl_synth_CobM/CibF"/>
</dbReference>